<comment type="pathway">
    <text evidence="8">Amine and polyamine biosynthesis; putrescine biosynthesis via L-ornithine pathway; putrescine from L-ornithine: step 1/1.</text>
</comment>
<dbReference type="PANTHER" id="PTHR11482">
    <property type="entry name" value="ARGININE/DIAMINOPIMELATE/ORNITHINE DECARBOXYLASE"/>
    <property type="match status" value="1"/>
</dbReference>
<evidence type="ECO:0000259" key="14">
    <source>
        <dbReference type="Pfam" id="PF00278"/>
    </source>
</evidence>
<dbReference type="GO" id="GO:0033387">
    <property type="term" value="P:putrescine biosynthetic process from arginine, via ornithine"/>
    <property type="evidence" value="ECO:0007669"/>
    <property type="project" value="TreeGrafter"/>
</dbReference>
<reference evidence="16 17" key="1">
    <citation type="journal article" date="2014" name="Nat. Genet.">
        <title>Whole-genome sequence of a flatfish provides insights into ZW sex chromosome evolution and adaptation to a benthic lifestyle.</title>
        <authorList>
            <person name="Chen S."/>
            <person name="Zhang G."/>
            <person name="Shao C."/>
            <person name="Huang Q."/>
            <person name="Liu G."/>
            <person name="Zhang P."/>
            <person name="Song W."/>
            <person name="An N."/>
            <person name="Chalopin D."/>
            <person name="Volff J.N."/>
            <person name="Hong Y."/>
            <person name="Li Q."/>
            <person name="Sha Z."/>
            <person name="Zhou H."/>
            <person name="Xie M."/>
            <person name="Yu Q."/>
            <person name="Liu Y."/>
            <person name="Xiang H."/>
            <person name="Wang N."/>
            <person name="Wu K."/>
            <person name="Yang C."/>
            <person name="Zhou Q."/>
            <person name="Liao X."/>
            <person name="Yang L."/>
            <person name="Hu Q."/>
            <person name="Zhang J."/>
            <person name="Meng L."/>
            <person name="Jin L."/>
            <person name="Tian Y."/>
            <person name="Lian J."/>
            <person name="Yang J."/>
            <person name="Miao G."/>
            <person name="Liu S."/>
            <person name="Liang Z."/>
            <person name="Yan F."/>
            <person name="Li Y."/>
            <person name="Sun B."/>
            <person name="Zhang H."/>
            <person name="Zhang J."/>
            <person name="Zhu Y."/>
            <person name="Du M."/>
            <person name="Zhao Y."/>
            <person name="Schartl M."/>
            <person name="Tang Q."/>
            <person name="Wang J."/>
        </authorList>
    </citation>
    <scope>NUCLEOTIDE SEQUENCE</scope>
</reference>
<evidence type="ECO:0000256" key="1">
    <source>
        <dbReference type="ARBA" id="ARBA00001933"/>
    </source>
</evidence>
<keyword evidence="17" id="KW-1185">Reference proteome</keyword>
<evidence type="ECO:0000256" key="5">
    <source>
        <dbReference type="ARBA" id="ARBA00022898"/>
    </source>
</evidence>
<organism evidence="16 17">
    <name type="scientific">Cynoglossus semilaevis</name>
    <name type="common">Tongue sole</name>
    <dbReference type="NCBI Taxonomy" id="244447"/>
    <lineage>
        <taxon>Eukaryota</taxon>
        <taxon>Metazoa</taxon>
        <taxon>Chordata</taxon>
        <taxon>Craniata</taxon>
        <taxon>Vertebrata</taxon>
        <taxon>Euteleostomi</taxon>
        <taxon>Actinopterygii</taxon>
        <taxon>Neopterygii</taxon>
        <taxon>Teleostei</taxon>
        <taxon>Neoteleostei</taxon>
        <taxon>Acanthomorphata</taxon>
        <taxon>Carangaria</taxon>
        <taxon>Pleuronectiformes</taxon>
        <taxon>Pleuronectoidei</taxon>
        <taxon>Cynoglossidae</taxon>
        <taxon>Cynoglossinae</taxon>
        <taxon>Cynoglossus</taxon>
    </lineage>
</organism>
<dbReference type="Gene3D" id="3.20.20.10">
    <property type="entry name" value="Alanine racemase"/>
    <property type="match status" value="1"/>
</dbReference>
<dbReference type="FunFam" id="3.20.20.10:FF:000005">
    <property type="entry name" value="Ornithine decarboxylase"/>
    <property type="match status" value="1"/>
</dbReference>
<dbReference type="GO" id="GO:0005737">
    <property type="term" value="C:cytoplasm"/>
    <property type="evidence" value="ECO:0007669"/>
    <property type="project" value="TreeGrafter"/>
</dbReference>
<evidence type="ECO:0000259" key="15">
    <source>
        <dbReference type="Pfam" id="PF02784"/>
    </source>
</evidence>
<dbReference type="GO" id="GO:0004586">
    <property type="term" value="F:ornithine decarboxylase activity"/>
    <property type="evidence" value="ECO:0007669"/>
    <property type="project" value="UniProtKB-EC"/>
</dbReference>
<comment type="function">
    <text evidence="10">Catalyzes the first and rate-limiting step of polyamine biosynthesis that converts ornithine into putrescine, which is the precursor for the polyamines, spermidine and spermine. Polyamines are essential for cell proliferation and are implicated in cellular processes, ranging from DNA replication to apoptosis.</text>
</comment>
<dbReference type="AlphaFoldDB" id="A0A3P8UMP9"/>
<dbReference type="InterPro" id="IPR022657">
    <property type="entry name" value="De-COase2_CS"/>
</dbReference>
<dbReference type="PANTHER" id="PTHR11482:SF42">
    <property type="entry name" value="ORNITHINE DECARBOXYLASE"/>
    <property type="match status" value="1"/>
</dbReference>
<dbReference type="InParanoid" id="A0A3P8UMP9"/>
<dbReference type="InterPro" id="IPR000183">
    <property type="entry name" value="Orn/DAP/Arg_de-COase"/>
</dbReference>
<dbReference type="InterPro" id="IPR022643">
    <property type="entry name" value="De-COase2_C"/>
</dbReference>
<comment type="catalytic activity">
    <reaction evidence="11">
        <text>L-ornithine + H(+) = putrescine + CO2</text>
        <dbReference type="Rhea" id="RHEA:22964"/>
        <dbReference type="ChEBI" id="CHEBI:15378"/>
        <dbReference type="ChEBI" id="CHEBI:16526"/>
        <dbReference type="ChEBI" id="CHEBI:46911"/>
        <dbReference type="ChEBI" id="CHEBI:326268"/>
        <dbReference type="EC" id="4.1.1.17"/>
    </reaction>
</comment>
<dbReference type="Gene3D" id="2.40.37.10">
    <property type="entry name" value="Lyase, Ornithine Decarboxylase, Chain A, domain 1"/>
    <property type="match status" value="1"/>
</dbReference>
<proteinExistence type="inferred from homology"/>
<evidence type="ECO:0000256" key="3">
    <source>
        <dbReference type="ARBA" id="ARBA00022553"/>
    </source>
</evidence>
<evidence type="ECO:0000256" key="10">
    <source>
        <dbReference type="ARBA" id="ARBA00037173"/>
    </source>
</evidence>
<dbReference type="InterPro" id="IPR002433">
    <property type="entry name" value="Orn_de-COase"/>
</dbReference>
<evidence type="ECO:0000256" key="8">
    <source>
        <dbReference type="ARBA" id="ARBA00034115"/>
    </source>
</evidence>
<evidence type="ECO:0000313" key="16">
    <source>
        <dbReference type="Ensembl" id="ENSCSEP00000004473.1"/>
    </source>
</evidence>
<feature type="domain" description="Orn/DAP/Arg decarboxylase 2 N-terminal" evidence="15">
    <location>
        <begin position="44"/>
        <end position="255"/>
    </location>
</feature>
<evidence type="ECO:0000256" key="9">
    <source>
        <dbReference type="ARBA" id="ARBA00034138"/>
    </source>
</evidence>
<dbReference type="GeneTree" id="ENSGT00950000182995"/>
<dbReference type="InterPro" id="IPR022644">
    <property type="entry name" value="De-COase2_N"/>
</dbReference>
<dbReference type="Ensembl" id="ENSCSET00000004529.1">
    <property type="protein sequence ID" value="ENSCSEP00000004473.1"/>
    <property type="gene ID" value="ENSCSEG00000002908.1"/>
</dbReference>
<comment type="cofactor">
    <cofactor evidence="1 12">
        <name>pyridoxal 5'-phosphate</name>
        <dbReference type="ChEBI" id="CHEBI:597326"/>
    </cofactor>
</comment>
<evidence type="ECO:0000256" key="2">
    <source>
        <dbReference type="ARBA" id="ARBA00008872"/>
    </source>
</evidence>
<evidence type="ECO:0000313" key="17">
    <source>
        <dbReference type="Proteomes" id="UP000265120"/>
    </source>
</evidence>
<dbReference type="EC" id="4.1.1.17" evidence="9"/>
<feature type="active site" description="Proton donor" evidence="12">
    <location>
        <position position="326"/>
    </location>
</feature>
<keyword evidence="7" id="KW-0456">Lyase</keyword>
<evidence type="ECO:0000256" key="6">
    <source>
        <dbReference type="ARBA" id="ARBA00023115"/>
    </source>
</evidence>
<protein>
    <recommendedName>
        <fullName evidence="9">ornithine decarboxylase</fullName>
        <ecNumber evidence="9">4.1.1.17</ecNumber>
    </recommendedName>
</protein>
<dbReference type="Pfam" id="PF02784">
    <property type="entry name" value="Orn_Arg_deC_N"/>
    <property type="match status" value="1"/>
</dbReference>
<keyword evidence="3" id="KW-0597">Phosphoprotein</keyword>
<dbReference type="PROSITE" id="PS00878">
    <property type="entry name" value="ODR_DC_2_1"/>
    <property type="match status" value="1"/>
</dbReference>
<accession>A0A3P8UMP9</accession>
<dbReference type="PROSITE" id="PS00879">
    <property type="entry name" value="ODR_DC_2_2"/>
    <property type="match status" value="1"/>
</dbReference>
<name>A0A3P8UMP9_CYNSE</name>
<evidence type="ECO:0000256" key="7">
    <source>
        <dbReference type="ARBA" id="ARBA00023239"/>
    </source>
</evidence>
<dbReference type="SUPFAM" id="SSF51419">
    <property type="entry name" value="PLP-binding barrel"/>
    <property type="match status" value="1"/>
</dbReference>
<dbReference type="Proteomes" id="UP000265120">
    <property type="component" value="Chromosome 1"/>
</dbReference>
<dbReference type="STRING" id="244447.ENSCSEP00000004473"/>
<dbReference type="SUPFAM" id="SSF50621">
    <property type="entry name" value="Alanine racemase C-terminal domain-like"/>
    <property type="match status" value="1"/>
</dbReference>
<dbReference type="OMA" id="MNVIMEK"/>
<sequence length="446" mass="50287">TMDSTTSEFDITYLQNGSTVQDFIEEKINESVTEKDAFYVCDLGDLLKKHLRWVKALPRVTPFYAVKCNDIQPVVKTLMELGIGFDCASKNEIQQILSLGADPSQIIFANPCKQISHISYASAHGVQMMTFDSEEELIKVAQHHSTAKLLLRIFTDCSKAKHPLSKKFGASLHTCRGLLEQAKELGLDVIGVSFHVGSGCIDPEAFSLAITDAHLVFQTADELGFRMNVLDIGGGFPGSDFDKPQFEEVRQSISFRIIYTAFSLITFHVSTEKNKETSDRNLVYYVNDGLHTSFTFSTPDELLARPHRKIKKDEVLFPCCIWGQTCNSRDIISECCYLPELQVGDWLLFENRGAYSISLFSTFNGFPKPYIYFIMPHSSGLGLYSIVYQSDSIWTPQERMLKLPTGSVTSRVKTADTLHSNMAIRCCRRALELKHTMKHVRTEVLH</sequence>
<dbReference type="PRINTS" id="PR01179">
    <property type="entry name" value="ODADCRBXLASE"/>
</dbReference>
<evidence type="ECO:0000256" key="4">
    <source>
        <dbReference type="ARBA" id="ARBA00022793"/>
    </source>
</evidence>
<comment type="similarity">
    <text evidence="2 13">Belongs to the Orn/Lys/Arg decarboxylase class-II family.</text>
</comment>
<dbReference type="InterPro" id="IPR029066">
    <property type="entry name" value="PLP-binding_barrel"/>
</dbReference>
<keyword evidence="5 12" id="KW-0663">Pyridoxal phosphate</keyword>
<reference evidence="16" key="2">
    <citation type="submission" date="2025-08" db="UniProtKB">
        <authorList>
            <consortium name="Ensembl"/>
        </authorList>
    </citation>
    <scope>IDENTIFICATION</scope>
</reference>
<dbReference type="InterPro" id="IPR022653">
    <property type="entry name" value="De-COase2_pyr-phos_BS"/>
</dbReference>
<keyword evidence="6" id="KW-0620">Polyamine biosynthesis</keyword>
<feature type="modified residue" description="N6-(pyridoxal phosphate)lysine" evidence="12">
    <location>
        <position position="67"/>
    </location>
</feature>
<dbReference type="CDD" id="cd00622">
    <property type="entry name" value="PLPDE_III_ODC"/>
    <property type="match status" value="1"/>
</dbReference>
<evidence type="ECO:0000256" key="12">
    <source>
        <dbReference type="PIRSR" id="PIRSR600183-50"/>
    </source>
</evidence>
<feature type="domain" description="Orn/DAP/Arg decarboxylase 2 C-terminal" evidence="14">
    <location>
        <begin position="38"/>
        <end position="353"/>
    </location>
</feature>
<dbReference type="InterPro" id="IPR009006">
    <property type="entry name" value="Ala_racemase/Decarboxylase_C"/>
</dbReference>
<evidence type="ECO:0000256" key="13">
    <source>
        <dbReference type="RuleBase" id="RU003737"/>
    </source>
</evidence>
<evidence type="ECO:0000256" key="11">
    <source>
        <dbReference type="ARBA" id="ARBA00049127"/>
    </source>
</evidence>
<reference evidence="16" key="3">
    <citation type="submission" date="2025-09" db="UniProtKB">
        <authorList>
            <consortium name="Ensembl"/>
        </authorList>
    </citation>
    <scope>IDENTIFICATION</scope>
</reference>
<dbReference type="Pfam" id="PF00278">
    <property type="entry name" value="Orn_DAP_Arg_deC"/>
    <property type="match status" value="1"/>
</dbReference>
<keyword evidence="4" id="KW-0210">Decarboxylase</keyword>
<dbReference type="PRINTS" id="PR01182">
    <property type="entry name" value="ORNDCRBXLASE"/>
</dbReference>